<dbReference type="CDD" id="cd00438">
    <property type="entry name" value="cupin_RmlC"/>
    <property type="match status" value="1"/>
</dbReference>
<evidence type="ECO:0000256" key="4">
    <source>
        <dbReference type="ARBA" id="ARBA00019595"/>
    </source>
</evidence>
<dbReference type="PANTHER" id="PTHR21047">
    <property type="entry name" value="DTDP-6-DEOXY-D-GLUCOSE-3,5 EPIMERASE"/>
    <property type="match status" value="1"/>
</dbReference>
<comment type="subunit">
    <text evidence="7">Homodimer.</text>
</comment>
<dbReference type="InterPro" id="IPR011051">
    <property type="entry name" value="RmlC_Cupin_sf"/>
</dbReference>
<dbReference type="GO" id="GO:0005829">
    <property type="term" value="C:cytosol"/>
    <property type="evidence" value="ECO:0007669"/>
    <property type="project" value="TreeGrafter"/>
</dbReference>
<dbReference type="Proteomes" id="UP000593594">
    <property type="component" value="Chromosome"/>
</dbReference>
<comment type="catalytic activity">
    <reaction evidence="1 7">
        <text>dTDP-4-dehydro-6-deoxy-alpha-D-glucose = dTDP-4-dehydro-beta-L-rhamnose</text>
        <dbReference type="Rhea" id="RHEA:16969"/>
        <dbReference type="ChEBI" id="CHEBI:57649"/>
        <dbReference type="ChEBI" id="CHEBI:62830"/>
        <dbReference type="EC" id="5.1.3.13"/>
    </reaction>
</comment>
<proteinExistence type="inferred from homology"/>
<dbReference type="Gene3D" id="2.60.120.10">
    <property type="entry name" value="Jelly Rolls"/>
    <property type="match status" value="1"/>
</dbReference>
<evidence type="ECO:0000313" key="8">
    <source>
        <dbReference type="EMBL" id="QPC43134.1"/>
    </source>
</evidence>
<dbReference type="InterPro" id="IPR000888">
    <property type="entry name" value="RmlC-like"/>
</dbReference>
<gene>
    <name evidence="8" type="primary">rfbC</name>
    <name evidence="8" type="ORF">HW532_10795</name>
</gene>
<dbReference type="EMBL" id="CP058214">
    <property type="protein sequence ID" value="QPC43134.1"/>
    <property type="molecule type" value="Genomic_DNA"/>
</dbReference>
<keyword evidence="9" id="KW-1185">Reference proteome</keyword>
<organism evidence="8 9">
    <name type="scientific">Kaustia mangrovi</name>
    <dbReference type="NCBI Taxonomy" id="2593653"/>
    <lineage>
        <taxon>Bacteria</taxon>
        <taxon>Pseudomonadati</taxon>
        <taxon>Pseudomonadota</taxon>
        <taxon>Alphaproteobacteria</taxon>
        <taxon>Hyphomicrobiales</taxon>
        <taxon>Parvibaculaceae</taxon>
        <taxon>Kaustia</taxon>
    </lineage>
</organism>
<evidence type="ECO:0000256" key="3">
    <source>
        <dbReference type="ARBA" id="ARBA00012098"/>
    </source>
</evidence>
<protein>
    <recommendedName>
        <fullName evidence="4 7">dTDP-4-dehydrorhamnose 3,5-epimerase</fullName>
        <ecNumber evidence="3 7">5.1.3.13</ecNumber>
    </recommendedName>
    <alternativeName>
        <fullName evidence="7">Thymidine diphospho-4-keto-rhamnose 3,5-epimerase</fullName>
    </alternativeName>
</protein>
<dbReference type="InterPro" id="IPR014710">
    <property type="entry name" value="RmlC-like_jellyroll"/>
</dbReference>
<feature type="site" description="Participates in a stacking interaction with the thymidine ring of dTDP-4-oxo-6-deoxyglucose" evidence="6">
    <location>
        <position position="140"/>
    </location>
</feature>
<dbReference type="PANTHER" id="PTHR21047:SF2">
    <property type="entry name" value="THYMIDINE DIPHOSPHO-4-KETO-RHAMNOSE 3,5-EPIMERASE"/>
    <property type="match status" value="1"/>
</dbReference>
<name>A0A7S8C4B3_9HYPH</name>
<evidence type="ECO:0000313" key="9">
    <source>
        <dbReference type="Proteomes" id="UP000593594"/>
    </source>
</evidence>
<keyword evidence="7 8" id="KW-0413">Isomerase</keyword>
<accession>A0A7S8C4B3</accession>
<dbReference type="RefSeq" id="WP_213160495.1">
    <property type="nucleotide sequence ID" value="NZ_CP058214.1"/>
</dbReference>
<dbReference type="GO" id="GO:0000271">
    <property type="term" value="P:polysaccharide biosynthetic process"/>
    <property type="evidence" value="ECO:0007669"/>
    <property type="project" value="TreeGrafter"/>
</dbReference>
<comment type="function">
    <text evidence="2 7">Catalyzes the epimerization of the C3' and C5'positions of dTDP-6-deoxy-D-xylo-4-hexulose, forming dTDP-6-deoxy-L-lyxo-4-hexulose.</text>
</comment>
<evidence type="ECO:0000256" key="6">
    <source>
        <dbReference type="PIRSR" id="PIRSR600888-3"/>
    </source>
</evidence>
<dbReference type="GO" id="GO:0008830">
    <property type="term" value="F:dTDP-4-dehydrorhamnose 3,5-epimerase activity"/>
    <property type="evidence" value="ECO:0007669"/>
    <property type="project" value="UniProtKB-UniRule"/>
</dbReference>
<evidence type="ECO:0000256" key="7">
    <source>
        <dbReference type="RuleBase" id="RU364069"/>
    </source>
</evidence>
<feature type="active site" description="Proton donor" evidence="5">
    <location>
        <position position="134"/>
    </location>
</feature>
<evidence type="ECO:0000256" key="2">
    <source>
        <dbReference type="ARBA" id="ARBA00001997"/>
    </source>
</evidence>
<evidence type="ECO:0000256" key="5">
    <source>
        <dbReference type="PIRSR" id="PIRSR600888-1"/>
    </source>
</evidence>
<sequence length="199" mass="22151">MIQCSRLHPLKEILQLVPARLADERGFFCETYNRERFAEYGIAEDFVQDNQSMSARKGTVRGLHFQIPPFAQAKLVRVLRGAVLDVVVDIRRGSPTFGRHATVVLSAALGNEVYVPVGFAHGFCTLEPSTEIAYKVSAPYSREHDRGLLWNDPDLAIDWPVTADEATLSDKDRAHPGLADIPAAFEHADLERTGLDHVE</sequence>
<dbReference type="EC" id="5.1.3.13" evidence="3 7"/>
<comment type="pathway">
    <text evidence="7">Carbohydrate biosynthesis; dTDP-L-rhamnose biosynthesis.</text>
</comment>
<feature type="active site" description="Proton acceptor" evidence="5">
    <location>
        <position position="64"/>
    </location>
</feature>
<dbReference type="GO" id="GO:0019305">
    <property type="term" value="P:dTDP-rhamnose biosynthetic process"/>
    <property type="evidence" value="ECO:0007669"/>
    <property type="project" value="UniProtKB-UniRule"/>
</dbReference>
<dbReference type="Pfam" id="PF00908">
    <property type="entry name" value="dTDP_sugar_isom"/>
    <property type="match status" value="1"/>
</dbReference>
<dbReference type="KEGG" id="kmn:HW532_10795"/>
<dbReference type="SUPFAM" id="SSF51182">
    <property type="entry name" value="RmlC-like cupins"/>
    <property type="match status" value="1"/>
</dbReference>
<comment type="similarity">
    <text evidence="7">Belongs to the dTDP-4-dehydrorhamnose 3,5-epimerase family.</text>
</comment>
<dbReference type="NCBIfam" id="TIGR01221">
    <property type="entry name" value="rmlC"/>
    <property type="match status" value="1"/>
</dbReference>
<dbReference type="UniPathway" id="UPA00124"/>
<dbReference type="AlphaFoldDB" id="A0A7S8C4B3"/>
<reference evidence="8 9" key="1">
    <citation type="submission" date="2020-06" db="EMBL/GenBank/DDBJ databases">
        <title>Genome sequence of 2 isolates from Red Sea Mangroves.</title>
        <authorList>
            <person name="Sefrji F."/>
            <person name="Michoud G."/>
            <person name="Merlino G."/>
            <person name="Daffonchio D."/>
        </authorList>
    </citation>
    <scope>NUCLEOTIDE SEQUENCE [LARGE SCALE GENOMIC DNA]</scope>
    <source>
        <strain evidence="8 9">R1DC25</strain>
    </source>
</reference>
<evidence type="ECO:0000256" key="1">
    <source>
        <dbReference type="ARBA" id="ARBA00001298"/>
    </source>
</evidence>